<comment type="caution">
    <text evidence="1">The sequence shown here is derived from an EMBL/GenBank/DDBJ whole genome shotgun (WGS) entry which is preliminary data.</text>
</comment>
<evidence type="ECO:0000313" key="1">
    <source>
        <dbReference type="EMBL" id="MCV7074016.1"/>
    </source>
</evidence>
<dbReference type="SUPFAM" id="SSF51735">
    <property type="entry name" value="NAD(P)-binding Rossmann-fold domains"/>
    <property type="match status" value="1"/>
</dbReference>
<dbReference type="InterPro" id="IPR036291">
    <property type="entry name" value="NAD(P)-bd_dom_sf"/>
</dbReference>
<feature type="non-terminal residue" evidence="1">
    <location>
        <position position="1"/>
    </location>
</feature>
<sequence>EHGVRANVVCPGAKTRLSTGPEYEAHIAELNRRGLLDDLSMQGALDAAPPEYAAPTYAYLVSDLAVGVTGQIFIAAGGFVGRFGRPAPEILAYRDHHDAPPWTVEEIAAKMSPVRS</sequence>
<dbReference type="Proteomes" id="UP001140272">
    <property type="component" value="Unassembled WGS sequence"/>
</dbReference>
<name>A0A9X2YJX7_9MYCO</name>
<proteinExistence type="predicted"/>
<protein>
    <submittedName>
        <fullName evidence="1">Short-chain dehydrogenase</fullName>
    </submittedName>
</protein>
<gene>
    <name evidence="1" type="ORF">H7H73_30745</name>
</gene>
<reference evidence="1" key="2">
    <citation type="journal article" date="2022" name="BMC Genomics">
        <title>Comparative genome analysis of mycobacteria focusing on tRNA and non-coding RNA.</title>
        <authorList>
            <person name="Behra P.R.K."/>
            <person name="Pettersson B.M.F."/>
            <person name="Ramesh M."/>
            <person name="Das S."/>
            <person name="Dasgupta S."/>
            <person name="Kirsebom L.A."/>
        </authorList>
    </citation>
    <scope>NUCLEOTIDE SEQUENCE</scope>
    <source>
        <strain evidence="1">DSM 45406</strain>
    </source>
</reference>
<reference evidence="1" key="1">
    <citation type="submission" date="2020-07" db="EMBL/GenBank/DDBJ databases">
        <authorList>
            <person name="Pettersson B.M.F."/>
            <person name="Behra P.R.K."/>
            <person name="Ramesh M."/>
            <person name="Das S."/>
            <person name="Dasgupta S."/>
            <person name="Kirsebom L.A."/>
        </authorList>
    </citation>
    <scope>NUCLEOTIDE SEQUENCE</scope>
    <source>
        <strain evidence="1">DSM 45406</strain>
    </source>
</reference>
<dbReference type="Gene3D" id="3.40.50.720">
    <property type="entry name" value="NAD(P)-binding Rossmann-like Domain"/>
    <property type="match status" value="1"/>
</dbReference>
<dbReference type="AlphaFoldDB" id="A0A9X2YJX7"/>
<evidence type="ECO:0000313" key="2">
    <source>
        <dbReference type="Proteomes" id="UP001140272"/>
    </source>
</evidence>
<organism evidence="1 2">
    <name type="scientific">Mycolicibacterium rufum</name>
    <dbReference type="NCBI Taxonomy" id="318424"/>
    <lineage>
        <taxon>Bacteria</taxon>
        <taxon>Bacillati</taxon>
        <taxon>Actinomycetota</taxon>
        <taxon>Actinomycetes</taxon>
        <taxon>Mycobacteriales</taxon>
        <taxon>Mycobacteriaceae</taxon>
        <taxon>Mycolicibacterium</taxon>
    </lineage>
</organism>
<accession>A0A9X2YJX7</accession>
<dbReference type="EMBL" id="JACKRN010000975">
    <property type="protein sequence ID" value="MCV7074016.1"/>
    <property type="molecule type" value="Genomic_DNA"/>
</dbReference>